<dbReference type="PANTHER" id="PTHR30336:SF4">
    <property type="entry name" value="ENVELOPE BIOGENESIS FACTOR ELYC"/>
    <property type="match status" value="1"/>
</dbReference>
<protein>
    <submittedName>
        <fullName evidence="3">YdcF family protein</fullName>
    </submittedName>
</protein>
<dbReference type="InterPro" id="IPR051599">
    <property type="entry name" value="Cell_Envelope_Assoc"/>
</dbReference>
<dbReference type="EMBL" id="RAXV01000001">
    <property type="protein sequence ID" value="RKG34528.1"/>
    <property type="molecule type" value="Genomic_DNA"/>
</dbReference>
<evidence type="ECO:0000313" key="4">
    <source>
        <dbReference type="Proteomes" id="UP000282388"/>
    </source>
</evidence>
<dbReference type="Gene3D" id="3.40.50.620">
    <property type="entry name" value="HUPs"/>
    <property type="match status" value="1"/>
</dbReference>
<feature type="transmembrane region" description="Helical" evidence="1">
    <location>
        <begin position="66"/>
        <end position="85"/>
    </location>
</feature>
<dbReference type="GO" id="GO:0005886">
    <property type="term" value="C:plasma membrane"/>
    <property type="evidence" value="ECO:0007669"/>
    <property type="project" value="TreeGrafter"/>
</dbReference>
<dbReference type="CDD" id="cd06259">
    <property type="entry name" value="YdcF-like"/>
    <property type="match status" value="1"/>
</dbReference>
<dbReference type="InterPro" id="IPR014729">
    <property type="entry name" value="Rossmann-like_a/b/a_fold"/>
</dbReference>
<feature type="transmembrane region" description="Helical" evidence="1">
    <location>
        <begin position="27"/>
        <end position="46"/>
    </location>
</feature>
<dbReference type="PANTHER" id="PTHR30336">
    <property type="entry name" value="INNER MEMBRANE PROTEIN, PROBABLE PERMEASE"/>
    <property type="match status" value="1"/>
</dbReference>
<dbReference type="RefSeq" id="WP_120400912.1">
    <property type="nucleotide sequence ID" value="NZ_RAXV01000001.1"/>
</dbReference>
<gene>
    <name evidence="3" type="ORF">D7V32_00175</name>
</gene>
<keyword evidence="1" id="KW-0812">Transmembrane</keyword>
<name>A0A3A8EK49_9GAMM</name>
<dbReference type="Proteomes" id="UP000282388">
    <property type="component" value="Unassembled WGS sequence"/>
</dbReference>
<comment type="caution">
    <text evidence="3">The sequence shown here is derived from an EMBL/GenBank/DDBJ whole genome shotgun (WGS) entry which is preliminary data.</text>
</comment>
<feature type="domain" description="DUF218" evidence="2">
    <location>
        <begin position="99"/>
        <end position="244"/>
    </location>
</feature>
<sequence length="255" mass="29115">MKKTALWVIGLILIADSIWLLSFGKIHFGIALPLCIGTVFMMLALFDRPLQQALKTYCWLRYCWQAAWGIFWLWLLSLMLFFGFMHQQSVRQDIPQVKAIMVLGGGINKDQPTPSVKTRLDTAALASRQNPHAPLIVTGGLGFKETLSEAEVMQQYLINTHPIPAYKIYQETKSTSTEENFTYSKAVLHELSINIHQPIAVITNDFHMARALAIGKRQGYSNLYAVSAPTPLYMRYNNWLREYFAYGSGWLLNEY</sequence>
<dbReference type="GO" id="GO:0043164">
    <property type="term" value="P:Gram-negative-bacterium-type cell wall biogenesis"/>
    <property type="evidence" value="ECO:0007669"/>
    <property type="project" value="TreeGrafter"/>
</dbReference>
<dbReference type="OrthoDB" id="9782395at2"/>
<evidence type="ECO:0000256" key="1">
    <source>
        <dbReference type="SAM" id="Phobius"/>
    </source>
</evidence>
<dbReference type="GO" id="GO:0000270">
    <property type="term" value="P:peptidoglycan metabolic process"/>
    <property type="evidence" value="ECO:0007669"/>
    <property type="project" value="TreeGrafter"/>
</dbReference>
<keyword evidence="4" id="KW-1185">Reference proteome</keyword>
<organism evidence="3 4">
    <name type="scientific">Acinetobacter tianfuensis</name>
    <dbReference type="NCBI Taxonomy" id="2419603"/>
    <lineage>
        <taxon>Bacteria</taxon>
        <taxon>Pseudomonadati</taxon>
        <taxon>Pseudomonadota</taxon>
        <taxon>Gammaproteobacteria</taxon>
        <taxon>Moraxellales</taxon>
        <taxon>Moraxellaceae</taxon>
        <taxon>Acinetobacter</taxon>
    </lineage>
</organism>
<keyword evidence="1" id="KW-1133">Transmembrane helix</keyword>
<keyword evidence="1" id="KW-0472">Membrane</keyword>
<evidence type="ECO:0000259" key="2">
    <source>
        <dbReference type="Pfam" id="PF02698"/>
    </source>
</evidence>
<dbReference type="Pfam" id="PF02698">
    <property type="entry name" value="DUF218"/>
    <property type="match status" value="1"/>
</dbReference>
<dbReference type="AlphaFoldDB" id="A0A3A8EK49"/>
<accession>A0A3A8EK49</accession>
<evidence type="ECO:0000313" key="3">
    <source>
        <dbReference type="EMBL" id="RKG34528.1"/>
    </source>
</evidence>
<reference evidence="3 4" key="1">
    <citation type="submission" date="2018-09" db="EMBL/GenBank/DDBJ databases">
        <title>The draft genome of Acinetobacter spp. strains.</title>
        <authorList>
            <person name="Qin J."/>
            <person name="Feng Y."/>
            <person name="Zong Z."/>
        </authorList>
    </citation>
    <scope>NUCLEOTIDE SEQUENCE [LARGE SCALE GENOMIC DNA]</scope>
    <source>
        <strain evidence="3 4">WCHAc060012</strain>
    </source>
</reference>
<dbReference type="InterPro" id="IPR003848">
    <property type="entry name" value="DUF218"/>
</dbReference>
<proteinExistence type="predicted"/>